<dbReference type="SUPFAM" id="SSF49472">
    <property type="entry name" value="Transthyretin (synonym: prealbumin)"/>
    <property type="match status" value="1"/>
</dbReference>
<evidence type="ECO:0000256" key="4">
    <source>
        <dbReference type="ARBA" id="ARBA00011881"/>
    </source>
</evidence>
<dbReference type="PANTHER" id="PTHR10395:SF7">
    <property type="entry name" value="5-HYDROXYISOURATE HYDROLASE"/>
    <property type="match status" value="1"/>
</dbReference>
<evidence type="ECO:0000256" key="2">
    <source>
        <dbReference type="ARBA" id="ARBA00002704"/>
    </source>
</evidence>
<dbReference type="AlphaFoldDB" id="A0A917RJP1"/>
<keyword evidence="6 8" id="KW-0378">Hydrolase</keyword>
<reference evidence="10" key="1">
    <citation type="journal article" date="2014" name="Int. J. Syst. Evol. Microbiol.">
        <title>Complete genome sequence of Corynebacterium casei LMG S-19264T (=DSM 44701T), isolated from a smear-ripened cheese.</title>
        <authorList>
            <consortium name="US DOE Joint Genome Institute (JGI-PGF)"/>
            <person name="Walter F."/>
            <person name="Albersmeier A."/>
            <person name="Kalinowski J."/>
            <person name="Ruckert C."/>
        </authorList>
    </citation>
    <scope>NUCLEOTIDE SEQUENCE</scope>
    <source>
        <strain evidence="10">JCM 13064</strain>
    </source>
</reference>
<dbReference type="Proteomes" id="UP000645217">
    <property type="component" value="Unassembled WGS sequence"/>
</dbReference>
<dbReference type="GO" id="GO:0033971">
    <property type="term" value="F:hydroxyisourate hydrolase activity"/>
    <property type="evidence" value="ECO:0007669"/>
    <property type="project" value="UniProtKB-EC"/>
</dbReference>
<feature type="domain" description="Transthyretin/hydroxyisourate hydrolase" evidence="9">
    <location>
        <begin position="1"/>
        <end position="106"/>
    </location>
</feature>
<feature type="binding site" evidence="7">
    <location>
        <position position="40"/>
    </location>
    <ligand>
        <name>substrate</name>
    </ligand>
</feature>
<comment type="subunit">
    <text evidence="4 8">Homotetramer.</text>
</comment>
<dbReference type="PANTHER" id="PTHR10395">
    <property type="entry name" value="URICASE AND TRANSTHYRETIN-RELATED"/>
    <property type="match status" value="1"/>
</dbReference>
<keyword evidence="11" id="KW-1185">Reference proteome</keyword>
<comment type="caution">
    <text evidence="10">The sequence shown here is derived from an EMBL/GenBank/DDBJ whole genome shotgun (WGS) entry which is preliminary data.</text>
</comment>
<dbReference type="EC" id="3.5.2.17" evidence="8"/>
<dbReference type="InterPro" id="IPR000895">
    <property type="entry name" value="Transthyretin/HIU_hydrolase"/>
</dbReference>
<evidence type="ECO:0000256" key="7">
    <source>
        <dbReference type="PIRSR" id="PIRSR600895-51"/>
    </source>
</evidence>
<evidence type="ECO:0000256" key="5">
    <source>
        <dbReference type="ARBA" id="ARBA00022631"/>
    </source>
</evidence>
<sequence length="107" mass="11544">MSLSTHVLDSSRGRPAEGMTVTLYQGDRVVGSGVTDDDGRLAEWLPPGEPGRGVHRLVFDTGAYFAASGVVGFYPEVVVTFVVADPEQHYHVPLLISPFAYSTYRGS</sequence>
<dbReference type="InterPro" id="IPR023418">
    <property type="entry name" value="Thyroxine_BS"/>
</dbReference>
<dbReference type="EMBL" id="BMNT01000039">
    <property type="protein sequence ID" value="GGL09434.1"/>
    <property type="molecule type" value="Genomic_DNA"/>
</dbReference>
<evidence type="ECO:0000256" key="6">
    <source>
        <dbReference type="ARBA" id="ARBA00022801"/>
    </source>
</evidence>
<feature type="binding site" evidence="7">
    <location>
        <position position="104"/>
    </location>
    <ligand>
        <name>substrate</name>
    </ligand>
</feature>
<accession>A0A917RJP1</accession>
<protein>
    <recommendedName>
        <fullName evidence="8">5-hydroxyisourate hydrolase</fullName>
        <shortName evidence="8">HIU hydrolase</shortName>
        <shortName evidence="8">HIUHase</shortName>
        <ecNumber evidence="8">3.5.2.17</ecNumber>
    </recommendedName>
</protein>
<proteinExistence type="inferred from homology"/>
<dbReference type="CDD" id="cd05822">
    <property type="entry name" value="TLP_HIUase"/>
    <property type="match status" value="1"/>
</dbReference>
<evidence type="ECO:0000256" key="3">
    <source>
        <dbReference type="ARBA" id="ARBA00009850"/>
    </source>
</evidence>
<dbReference type="NCBIfam" id="TIGR02962">
    <property type="entry name" value="hdxy_isourate"/>
    <property type="match status" value="1"/>
</dbReference>
<comment type="function">
    <text evidence="2">Catalyzes the hydrolysis of 5-hydroxyisourate (HIU) to 2-oxo-4-hydroxy-4-carboxy-5-ureidoimidazoline (OHCU).</text>
</comment>
<dbReference type="Gene3D" id="2.60.40.180">
    <property type="entry name" value="Transthyretin/hydroxyisourate hydrolase domain"/>
    <property type="match status" value="1"/>
</dbReference>
<gene>
    <name evidence="10" type="ORF">GCM10007964_59620</name>
</gene>
<dbReference type="SMART" id="SM00095">
    <property type="entry name" value="TR_THY"/>
    <property type="match status" value="1"/>
</dbReference>
<evidence type="ECO:0000313" key="11">
    <source>
        <dbReference type="Proteomes" id="UP000645217"/>
    </source>
</evidence>
<evidence type="ECO:0000256" key="8">
    <source>
        <dbReference type="RuleBase" id="RU361270"/>
    </source>
</evidence>
<feature type="binding site" evidence="7">
    <location>
        <position position="6"/>
    </location>
    <ligand>
        <name>substrate</name>
    </ligand>
</feature>
<dbReference type="PRINTS" id="PR00189">
    <property type="entry name" value="TRNSTHYRETIN"/>
</dbReference>
<reference evidence="10" key="2">
    <citation type="submission" date="2020-09" db="EMBL/GenBank/DDBJ databases">
        <authorList>
            <person name="Sun Q."/>
            <person name="Ohkuma M."/>
        </authorList>
    </citation>
    <scope>NUCLEOTIDE SEQUENCE</scope>
    <source>
        <strain evidence="10">JCM 13064</strain>
    </source>
</reference>
<evidence type="ECO:0000259" key="9">
    <source>
        <dbReference type="SMART" id="SM00095"/>
    </source>
</evidence>
<dbReference type="PROSITE" id="PS00768">
    <property type="entry name" value="TRANSTHYRETIN_1"/>
    <property type="match status" value="1"/>
</dbReference>
<evidence type="ECO:0000313" key="10">
    <source>
        <dbReference type="EMBL" id="GGL09434.1"/>
    </source>
</evidence>
<dbReference type="InterPro" id="IPR023416">
    <property type="entry name" value="Transthyretin/HIU_hydrolase_d"/>
</dbReference>
<dbReference type="InterPro" id="IPR014306">
    <property type="entry name" value="Hydroxyisourate_hydrolase"/>
</dbReference>
<dbReference type="InterPro" id="IPR036817">
    <property type="entry name" value="Transthyretin/HIU_hydrolase_sf"/>
</dbReference>
<dbReference type="Pfam" id="PF00576">
    <property type="entry name" value="Transthyretin"/>
    <property type="match status" value="1"/>
</dbReference>
<name>A0A917RJP1_9ACTN</name>
<comment type="catalytic activity">
    <reaction evidence="1 8">
        <text>5-hydroxyisourate + H2O = 5-hydroxy-2-oxo-4-ureido-2,5-dihydro-1H-imidazole-5-carboxylate + H(+)</text>
        <dbReference type="Rhea" id="RHEA:23736"/>
        <dbReference type="ChEBI" id="CHEBI:15377"/>
        <dbReference type="ChEBI" id="CHEBI:15378"/>
        <dbReference type="ChEBI" id="CHEBI:18072"/>
        <dbReference type="ChEBI" id="CHEBI:58639"/>
        <dbReference type="EC" id="3.5.2.17"/>
    </reaction>
</comment>
<dbReference type="GO" id="GO:0006144">
    <property type="term" value="P:purine nucleobase metabolic process"/>
    <property type="evidence" value="ECO:0007669"/>
    <property type="project" value="UniProtKB-KW"/>
</dbReference>
<comment type="similarity">
    <text evidence="3 8">Belongs to the transthyretin family. 5-hydroxyisourate hydrolase subfamily.</text>
</comment>
<keyword evidence="5 8" id="KW-0659">Purine metabolism</keyword>
<evidence type="ECO:0000256" key="1">
    <source>
        <dbReference type="ARBA" id="ARBA00001043"/>
    </source>
</evidence>
<organism evidence="10 11">
    <name type="scientific">Sphaerisporangium melleum</name>
    <dbReference type="NCBI Taxonomy" id="321316"/>
    <lineage>
        <taxon>Bacteria</taxon>
        <taxon>Bacillati</taxon>
        <taxon>Actinomycetota</taxon>
        <taxon>Actinomycetes</taxon>
        <taxon>Streptosporangiales</taxon>
        <taxon>Streptosporangiaceae</taxon>
        <taxon>Sphaerisporangium</taxon>
    </lineage>
</organism>